<dbReference type="Gene3D" id="3.10.180.10">
    <property type="entry name" value="2,3-Dihydroxybiphenyl 1,2-Dioxygenase, domain 1"/>
    <property type="match status" value="2"/>
</dbReference>
<dbReference type="OrthoDB" id="37941at2157"/>
<evidence type="ECO:0000313" key="3">
    <source>
        <dbReference type="EMBL" id="EHP70153.1"/>
    </source>
</evidence>
<feature type="domain" description="VOC" evidence="2">
    <location>
        <begin position="138"/>
        <end position="260"/>
    </location>
</feature>
<dbReference type="HOGENOM" id="CLU_052361_3_0_2"/>
<gene>
    <name evidence="3" type="ORF">MetMK1DRAFT_00006550</name>
</gene>
<dbReference type="SUPFAM" id="SSF54593">
    <property type="entry name" value="Glyoxalase/Bleomycin resistance protein/Dihydroxybiphenyl dioxygenase"/>
    <property type="match status" value="1"/>
</dbReference>
<dbReference type="InterPro" id="IPR004360">
    <property type="entry name" value="Glyas_Fos-R_dOase_dom"/>
</dbReference>
<keyword evidence="3" id="KW-0560">Oxidoreductase</keyword>
<dbReference type="EMBL" id="JH597761">
    <property type="protein sequence ID" value="EHP70153.1"/>
    <property type="molecule type" value="Genomic_DNA"/>
</dbReference>
<dbReference type="GO" id="GO:0051213">
    <property type="term" value="F:dioxygenase activity"/>
    <property type="evidence" value="ECO:0007669"/>
    <property type="project" value="UniProtKB-KW"/>
</dbReference>
<dbReference type="AlphaFoldDB" id="H2C1N2"/>
<evidence type="ECO:0000256" key="1">
    <source>
        <dbReference type="ARBA" id="ARBA00022723"/>
    </source>
</evidence>
<evidence type="ECO:0000313" key="4">
    <source>
        <dbReference type="Proteomes" id="UP000003980"/>
    </source>
</evidence>
<keyword evidence="1" id="KW-0479">Metal-binding</keyword>
<proteinExistence type="predicted"/>
<organism evidence="3 4">
    <name type="scientific">Metallosphaera yellowstonensis MK1</name>
    <dbReference type="NCBI Taxonomy" id="671065"/>
    <lineage>
        <taxon>Archaea</taxon>
        <taxon>Thermoproteota</taxon>
        <taxon>Thermoprotei</taxon>
        <taxon>Sulfolobales</taxon>
        <taxon>Sulfolobaceae</taxon>
        <taxon>Metallosphaera</taxon>
    </lineage>
</organism>
<dbReference type="InterPro" id="IPR011981">
    <property type="entry name" value="DHPA_dOase_Mn/Fe"/>
</dbReference>
<dbReference type="InterPro" id="IPR029068">
    <property type="entry name" value="Glyas_Bleomycin-R_OHBP_Dase"/>
</dbReference>
<accession>H2C1N2</accession>
<reference evidence="3 4" key="1">
    <citation type="submission" date="2012-01" db="EMBL/GenBank/DDBJ databases">
        <title>Improved High-Quality Draft sequence of Metallosphaera yellowstonensis MK1.</title>
        <authorList>
            <consortium name="US DOE Joint Genome Institute"/>
            <person name="Lucas S."/>
            <person name="Han J."/>
            <person name="Cheng J.-F."/>
            <person name="Goodwin L."/>
            <person name="Pitluck S."/>
            <person name="Peters L."/>
            <person name="Teshima H."/>
            <person name="Detter J.C."/>
            <person name="Han C."/>
            <person name="Tapia R."/>
            <person name="Land M."/>
            <person name="Hauser L."/>
            <person name="Kyrpides N."/>
            <person name="Kozubal M."/>
            <person name="Macur R.E."/>
            <person name="Jay Z."/>
            <person name="Inskeep W."/>
            <person name="Woyke T."/>
        </authorList>
    </citation>
    <scope>NUCLEOTIDE SEQUENCE [LARGE SCALE GENOMIC DNA]</scope>
    <source>
        <strain evidence="3 4">MK1</strain>
    </source>
</reference>
<dbReference type="InterPro" id="IPR037523">
    <property type="entry name" value="VOC_core"/>
</dbReference>
<dbReference type="STRING" id="671065.MetMK1DRAFT_00006550"/>
<dbReference type="PROSITE" id="PS51819">
    <property type="entry name" value="VOC"/>
    <property type="match status" value="2"/>
</dbReference>
<dbReference type="Proteomes" id="UP000003980">
    <property type="component" value="Unassembled WGS sequence"/>
</dbReference>
<dbReference type="Pfam" id="PF00903">
    <property type="entry name" value="Glyoxalase"/>
    <property type="match status" value="2"/>
</dbReference>
<protein>
    <submittedName>
        <fullName evidence="3">3,4-dihydroxyphenylacetate 2,3-dioxygenase</fullName>
    </submittedName>
</protein>
<dbReference type="NCBIfam" id="TIGR02295">
    <property type="entry name" value="HpaD"/>
    <property type="match status" value="1"/>
</dbReference>
<feature type="domain" description="VOC" evidence="2">
    <location>
        <begin position="8"/>
        <end position="117"/>
    </location>
</feature>
<dbReference type="RefSeq" id="WP_009070620.1">
    <property type="nucleotide sequence ID" value="NZ_JH597761.1"/>
</dbReference>
<dbReference type="PANTHER" id="PTHR36113:SF6">
    <property type="entry name" value="FOSFOMYCIN RESISTANCE PROTEIN FOSX"/>
    <property type="match status" value="1"/>
</dbReference>
<name>H2C1N2_9CREN</name>
<dbReference type="GO" id="GO:0046872">
    <property type="term" value="F:metal ion binding"/>
    <property type="evidence" value="ECO:0007669"/>
    <property type="project" value="UniProtKB-KW"/>
</dbReference>
<keyword evidence="3" id="KW-0223">Dioxygenase</keyword>
<keyword evidence="4" id="KW-1185">Reference proteome</keyword>
<dbReference type="PANTHER" id="PTHR36113">
    <property type="entry name" value="LYASE, PUTATIVE-RELATED-RELATED"/>
    <property type="match status" value="1"/>
</dbReference>
<dbReference type="eggNOG" id="arCOG06037">
    <property type="taxonomic scope" value="Archaea"/>
</dbReference>
<sequence length="313" mass="36677">MKNIQVHRLSHVCVRVTDLEKARELYVNLLGFVETERDGDALFLRGIEEGQHHSLILKRATSPGLSYIGFRVMEDMNSVEKKVAELGLRYKSFKEKGVESAILLESPGGLPILLYRDMEYVGDIRLKFHLHRGVSPVKLAHVNVMVKDLERETNFFKETFGFYETEYFLDKEGARGVVWMTRRGNSHEIAMARSNNRVPGFHHETYYVHDLRDVIRTADILASTGMWDNLERGPGRHGATEGYYVYLRDFDGNRLEFFTQDYEVLDPDKWRPVTWTYEQFKYRSDFWARPIPQSWLNEWMPVEDIITGEIKGW</sequence>
<dbReference type="InterPro" id="IPR051332">
    <property type="entry name" value="Fosfomycin_Res_Enzymes"/>
</dbReference>
<evidence type="ECO:0000259" key="2">
    <source>
        <dbReference type="PROSITE" id="PS51819"/>
    </source>
</evidence>